<proteinExistence type="predicted"/>
<accession>A0A6J6H9A4</accession>
<sequence length="73" mass="7656">MAWVTLLHMSQRFALATAARGISAASISAANWRTSSVGASANTATNKPSTHKHFAFAATYAAYAKRGSWSPIG</sequence>
<organism evidence="1">
    <name type="scientific">freshwater metagenome</name>
    <dbReference type="NCBI Taxonomy" id="449393"/>
    <lineage>
        <taxon>unclassified sequences</taxon>
        <taxon>metagenomes</taxon>
        <taxon>ecological metagenomes</taxon>
    </lineage>
</organism>
<name>A0A6J6H9A4_9ZZZZ</name>
<gene>
    <name evidence="1" type="ORF">UFOPK1842_00458</name>
</gene>
<reference evidence="1" key="1">
    <citation type="submission" date="2020-05" db="EMBL/GenBank/DDBJ databases">
        <authorList>
            <person name="Chiriac C."/>
            <person name="Salcher M."/>
            <person name="Ghai R."/>
            <person name="Kavagutti S V."/>
        </authorList>
    </citation>
    <scope>NUCLEOTIDE SEQUENCE</scope>
</reference>
<dbReference type="EMBL" id="CAEZUQ010000040">
    <property type="protein sequence ID" value="CAB4605338.1"/>
    <property type="molecule type" value="Genomic_DNA"/>
</dbReference>
<protein>
    <submittedName>
        <fullName evidence="1">Unannotated protein</fullName>
    </submittedName>
</protein>
<dbReference type="AlphaFoldDB" id="A0A6J6H9A4"/>
<evidence type="ECO:0000313" key="1">
    <source>
        <dbReference type="EMBL" id="CAB4605338.1"/>
    </source>
</evidence>